<accession>A0AAD6BVI3</accession>
<gene>
    <name evidence="1" type="ORF">N7458_012541</name>
</gene>
<protein>
    <submittedName>
        <fullName evidence="1">Uncharacterized protein</fullName>
    </submittedName>
</protein>
<dbReference type="Proteomes" id="UP001213681">
    <property type="component" value="Unassembled WGS sequence"/>
</dbReference>
<evidence type="ECO:0000313" key="2">
    <source>
        <dbReference type="Proteomes" id="UP001213681"/>
    </source>
</evidence>
<dbReference type="RefSeq" id="XP_056760676.1">
    <property type="nucleotide sequence ID" value="XM_056915922.1"/>
</dbReference>
<name>A0AAD6BVI3_9EURO</name>
<comment type="caution">
    <text evidence="1">The sequence shown here is derived from an EMBL/GenBank/DDBJ whole genome shotgun (WGS) entry which is preliminary data.</text>
</comment>
<evidence type="ECO:0000313" key="1">
    <source>
        <dbReference type="EMBL" id="KAJ5433385.1"/>
    </source>
</evidence>
<keyword evidence="2" id="KW-1185">Reference proteome</keyword>
<dbReference type="EMBL" id="JAPVEA010000009">
    <property type="protein sequence ID" value="KAJ5433385.1"/>
    <property type="molecule type" value="Genomic_DNA"/>
</dbReference>
<sequence length="90" mass="10525">MATNDEKRRILNRILVQSPYDPRPELWIYLIWLCLTIRKDGKPDFDAVEEETGYSDLFLREGFRKLSLHGDVVRALFKEAIDPEDGGDKE</sequence>
<dbReference type="GeneID" id="81606165"/>
<proteinExistence type="predicted"/>
<reference evidence="1" key="2">
    <citation type="journal article" date="2023" name="IMA Fungus">
        <title>Comparative genomic study of the Penicillium genus elucidates a diverse pangenome and 15 lateral gene transfer events.</title>
        <authorList>
            <person name="Petersen C."/>
            <person name="Sorensen T."/>
            <person name="Nielsen M.R."/>
            <person name="Sondergaard T.E."/>
            <person name="Sorensen J.L."/>
            <person name="Fitzpatrick D.A."/>
            <person name="Frisvad J.C."/>
            <person name="Nielsen K.L."/>
        </authorList>
    </citation>
    <scope>NUCLEOTIDE SEQUENCE</scope>
    <source>
        <strain evidence="1">IBT 16125</strain>
    </source>
</reference>
<reference evidence="1" key="1">
    <citation type="submission" date="2022-12" db="EMBL/GenBank/DDBJ databases">
        <authorList>
            <person name="Petersen C."/>
        </authorList>
    </citation>
    <scope>NUCLEOTIDE SEQUENCE</scope>
    <source>
        <strain evidence="1">IBT 16125</strain>
    </source>
</reference>
<dbReference type="AlphaFoldDB" id="A0AAD6BVI3"/>
<organism evidence="1 2">
    <name type="scientific">Penicillium daleae</name>
    <dbReference type="NCBI Taxonomy" id="63821"/>
    <lineage>
        <taxon>Eukaryota</taxon>
        <taxon>Fungi</taxon>
        <taxon>Dikarya</taxon>
        <taxon>Ascomycota</taxon>
        <taxon>Pezizomycotina</taxon>
        <taxon>Eurotiomycetes</taxon>
        <taxon>Eurotiomycetidae</taxon>
        <taxon>Eurotiales</taxon>
        <taxon>Aspergillaceae</taxon>
        <taxon>Penicillium</taxon>
    </lineage>
</organism>